<dbReference type="GO" id="GO:0004525">
    <property type="term" value="F:ribonuclease III activity"/>
    <property type="evidence" value="ECO:0007669"/>
    <property type="project" value="UniProtKB-UniRule"/>
</dbReference>
<keyword evidence="7 9" id="KW-0378">Hydrolase</keyword>
<keyword evidence="3 9" id="KW-0698">rRNA processing</keyword>
<dbReference type="GO" id="GO:0008033">
    <property type="term" value="P:tRNA processing"/>
    <property type="evidence" value="ECO:0007669"/>
    <property type="project" value="UniProtKB-KW"/>
</dbReference>
<keyword evidence="9" id="KW-0479">Metal-binding</keyword>
<dbReference type="Pfam" id="PF14622">
    <property type="entry name" value="Ribonucleas_3_3"/>
    <property type="match status" value="1"/>
</dbReference>
<dbReference type="Pfam" id="PF00035">
    <property type="entry name" value="dsrm"/>
    <property type="match status" value="1"/>
</dbReference>
<feature type="binding site" evidence="9">
    <location>
        <position position="49"/>
    </location>
    <ligand>
        <name>Mg(2+)</name>
        <dbReference type="ChEBI" id="CHEBI:18420"/>
    </ligand>
</feature>
<feature type="active site" evidence="9">
    <location>
        <position position="53"/>
    </location>
</feature>
<dbReference type="PANTHER" id="PTHR11207:SF0">
    <property type="entry name" value="RIBONUCLEASE 3"/>
    <property type="match status" value="1"/>
</dbReference>
<dbReference type="PATRIC" id="fig|1619041.3.peg.343"/>
<evidence type="ECO:0000256" key="5">
    <source>
        <dbReference type="ARBA" id="ARBA00022722"/>
    </source>
</evidence>
<evidence type="ECO:0000256" key="3">
    <source>
        <dbReference type="ARBA" id="ARBA00022552"/>
    </source>
</evidence>
<comment type="function">
    <text evidence="9">Digests double-stranded RNA. Involved in the processing of primary rRNA transcript to yield the immediate precursors to the large and small rRNAs (23S and 16S). Processes some mRNAs, and tRNAs when they are encoded in the rRNA operon. Processes pre-crRNA and tracrRNA of type II CRISPR loci if present in the organism.</text>
</comment>
<dbReference type="InterPro" id="IPR000999">
    <property type="entry name" value="RNase_III_dom"/>
</dbReference>
<accession>A0A0G1QFQ8</accession>
<evidence type="ECO:0000256" key="9">
    <source>
        <dbReference type="HAMAP-Rule" id="MF_00104"/>
    </source>
</evidence>
<dbReference type="SMART" id="SM00358">
    <property type="entry name" value="DSRM"/>
    <property type="match status" value="1"/>
</dbReference>
<dbReference type="PROSITE" id="PS00517">
    <property type="entry name" value="RNASE_3_1"/>
    <property type="match status" value="1"/>
</dbReference>
<evidence type="ECO:0000313" key="12">
    <source>
        <dbReference type="EMBL" id="KKU07485.1"/>
    </source>
</evidence>
<dbReference type="GO" id="GO:0003725">
    <property type="term" value="F:double-stranded RNA binding"/>
    <property type="evidence" value="ECO:0007669"/>
    <property type="project" value="TreeGrafter"/>
</dbReference>
<protein>
    <recommendedName>
        <fullName evidence="9">Ribonuclease 3</fullName>
        <ecNumber evidence="9">3.1.26.3</ecNumber>
    </recommendedName>
    <alternativeName>
        <fullName evidence="9">Ribonuclease III</fullName>
        <shortName evidence="9">RNase III</shortName>
    </alternativeName>
</protein>
<dbReference type="NCBIfam" id="TIGR02191">
    <property type="entry name" value="RNaseIII"/>
    <property type="match status" value="1"/>
</dbReference>
<evidence type="ECO:0000256" key="4">
    <source>
        <dbReference type="ARBA" id="ARBA00022664"/>
    </source>
</evidence>
<feature type="domain" description="DRBM" evidence="10">
    <location>
        <begin position="163"/>
        <end position="228"/>
    </location>
</feature>
<dbReference type="SUPFAM" id="SSF54768">
    <property type="entry name" value="dsRNA-binding domain-like"/>
    <property type="match status" value="1"/>
</dbReference>
<evidence type="ECO:0000256" key="2">
    <source>
        <dbReference type="ARBA" id="ARBA00010183"/>
    </source>
</evidence>
<sequence>MIFMGDIKDFEKIIDVKFKDINILRQAFVHRSYLNEHTTFELGHNERLEFLGDAVLELVITEYLYKNFDNPEGDLTNWRASLVNAKMLGGIAKNLGFDDFLLLSKGESKDKSTKARWYILANAMESVIGAIYLDQGWEVISNFIHRFIVVRLSEILENNAYIDSKSRFQESAQEKTGITPSYKVLKEWGPDHDKNFIVGVFLDKEQIAEGTGTSKQEAQTEAAENALKLKGW</sequence>
<dbReference type="GO" id="GO:0006364">
    <property type="term" value="P:rRNA processing"/>
    <property type="evidence" value="ECO:0007669"/>
    <property type="project" value="UniProtKB-UniRule"/>
</dbReference>
<dbReference type="CDD" id="cd00593">
    <property type="entry name" value="RIBOc"/>
    <property type="match status" value="1"/>
</dbReference>
<comment type="similarity">
    <text evidence="2">Belongs to the ribonuclease III family.</text>
</comment>
<dbReference type="PROSITE" id="PS50137">
    <property type="entry name" value="DS_RBD"/>
    <property type="match status" value="1"/>
</dbReference>
<feature type="binding site" evidence="9">
    <location>
        <position position="125"/>
    </location>
    <ligand>
        <name>Mg(2+)</name>
        <dbReference type="ChEBI" id="CHEBI:18420"/>
    </ligand>
</feature>
<dbReference type="GO" id="GO:0005737">
    <property type="term" value="C:cytoplasm"/>
    <property type="evidence" value="ECO:0007669"/>
    <property type="project" value="UniProtKB-SubCell"/>
</dbReference>
<dbReference type="InterPro" id="IPR014720">
    <property type="entry name" value="dsRBD_dom"/>
</dbReference>
<feature type="binding site" evidence="9">
    <location>
        <position position="122"/>
    </location>
    <ligand>
        <name>Mg(2+)</name>
        <dbReference type="ChEBI" id="CHEBI:18420"/>
    </ligand>
</feature>
<evidence type="ECO:0000259" key="10">
    <source>
        <dbReference type="PROSITE" id="PS50137"/>
    </source>
</evidence>
<dbReference type="PROSITE" id="PS50142">
    <property type="entry name" value="RNASE_3_2"/>
    <property type="match status" value="1"/>
</dbReference>
<keyword evidence="6 9" id="KW-0255">Endonuclease</keyword>
<evidence type="ECO:0000259" key="11">
    <source>
        <dbReference type="PROSITE" id="PS50142"/>
    </source>
</evidence>
<comment type="catalytic activity">
    <reaction evidence="1 9">
        <text>Endonucleolytic cleavage to 5'-phosphomonoester.</text>
        <dbReference type="EC" id="3.1.26.3"/>
    </reaction>
</comment>
<proteinExistence type="inferred from homology"/>
<comment type="cofactor">
    <cofactor evidence="9">
        <name>Mg(2+)</name>
        <dbReference type="ChEBI" id="CHEBI:18420"/>
    </cofactor>
</comment>
<name>A0A0G1QFQ8_9BACT</name>
<dbReference type="Gene3D" id="3.30.160.20">
    <property type="match status" value="1"/>
</dbReference>
<dbReference type="CDD" id="cd10845">
    <property type="entry name" value="DSRM_RNAse_III_family"/>
    <property type="match status" value="1"/>
</dbReference>
<dbReference type="GO" id="GO:0019843">
    <property type="term" value="F:rRNA binding"/>
    <property type="evidence" value="ECO:0007669"/>
    <property type="project" value="UniProtKB-KW"/>
</dbReference>
<evidence type="ECO:0000256" key="8">
    <source>
        <dbReference type="ARBA" id="ARBA00022884"/>
    </source>
</evidence>
<comment type="caution">
    <text evidence="12">The sequence shown here is derived from an EMBL/GenBank/DDBJ whole genome shotgun (WGS) entry which is preliminary data.</text>
</comment>
<evidence type="ECO:0000256" key="6">
    <source>
        <dbReference type="ARBA" id="ARBA00022759"/>
    </source>
</evidence>
<dbReference type="PANTHER" id="PTHR11207">
    <property type="entry name" value="RIBONUCLEASE III"/>
    <property type="match status" value="1"/>
</dbReference>
<keyword evidence="4 9" id="KW-0507">mRNA processing</keyword>
<gene>
    <name evidence="9" type="primary">rnc</name>
    <name evidence="12" type="ORF">UX10_C0010G0002</name>
</gene>
<feature type="domain" description="RNase III" evidence="11">
    <location>
        <begin position="7"/>
        <end position="136"/>
    </location>
</feature>
<organism evidence="12 13">
    <name type="scientific">Candidatus Magasanikbacteria bacterium GW2011_GWA2_45_39</name>
    <dbReference type="NCBI Taxonomy" id="1619041"/>
    <lineage>
        <taxon>Bacteria</taxon>
        <taxon>Candidatus Magasanikiibacteriota</taxon>
    </lineage>
</organism>
<dbReference type="Proteomes" id="UP000033999">
    <property type="component" value="Unassembled WGS sequence"/>
</dbReference>
<keyword evidence="9" id="KW-0460">Magnesium</keyword>
<feature type="active site" evidence="9">
    <location>
        <position position="125"/>
    </location>
</feature>
<keyword evidence="5 9" id="KW-0540">Nuclease</keyword>
<dbReference type="EC" id="3.1.26.3" evidence="9"/>
<dbReference type="HAMAP" id="MF_00104">
    <property type="entry name" value="RNase_III"/>
    <property type="match status" value="1"/>
</dbReference>
<keyword evidence="9" id="KW-0819">tRNA processing</keyword>
<dbReference type="GO" id="GO:0046872">
    <property type="term" value="F:metal ion binding"/>
    <property type="evidence" value="ECO:0007669"/>
    <property type="project" value="UniProtKB-KW"/>
</dbReference>
<dbReference type="SMART" id="SM00535">
    <property type="entry name" value="RIBOc"/>
    <property type="match status" value="1"/>
</dbReference>
<keyword evidence="9" id="KW-0699">rRNA-binding</keyword>
<evidence type="ECO:0000313" key="13">
    <source>
        <dbReference type="Proteomes" id="UP000033999"/>
    </source>
</evidence>
<evidence type="ECO:0000256" key="1">
    <source>
        <dbReference type="ARBA" id="ARBA00000109"/>
    </source>
</evidence>
<dbReference type="EMBL" id="LCKX01000010">
    <property type="protein sequence ID" value="KKU07485.1"/>
    <property type="molecule type" value="Genomic_DNA"/>
</dbReference>
<dbReference type="SUPFAM" id="SSF69065">
    <property type="entry name" value="RNase III domain-like"/>
    <property type="match status" value="1"/>
</dbReference>
<dbReference type="GO" id="GO:0010468">
    <property type="term" value="P:regulation of gene expression"/>
    <property type="evidence" value="ECO:0007669"/>
    <property type="project" value="TreeGrafter"/>
</dbReference>
<dbReference type="FunFam" id="1.10.1520.10:FF:000001">
    <property type="entry name" value="Ribonuclease 3"/>
    <property type="match status" value="1"/>
</dbReference>
<evidence type="ECO:0000256" key="7">
    <source>
        <dbReference type="ARBA" id="ARBA00022801"/>
    </source>
</evidence>
<dbReference type="InterPro" id="IPR036389">
    <property type="entry name" value="RNase_III_sf"/>
</dbReference>
<comment type="subcellular location">
    <subcellularLocation>
        <location evidence="9">Cytoplasm</location>
    </subcellularLocation>
</comment>
<dbReference type="AlphaFoldDB" id="A0A0G1QFQ8"/>
<dbReference type="Gene3D" id="1.10.1520.10">
    <property type="entry name" value="Ribonuclease III domain"/>
    <property type="match status" value="1"/>
</dbReference>
<comment type="subunit">
    <text evidence="9">Homodimer.</text>
</comment>
<dbReference type="InterPro" id="IPR011907">
    <property type="entry name" value="RNase_III"/>
</dbReference>
<dbReference type="GO" id="GO:0006397">
    <property type="term" value="P:mRNA processing"/>
    <property type="evidence" value="ECO:0007669"/>
    <property type="project" value="UniProtKB-UniRule"/>
</dbReference>
<keyword evidence="9" id="KW-0963">Cytoplasm</keyword>
<keyword evidence="8 9" id="KW-0694">RNA-binding</keyword>
<reference evidence="12 13" key="1">
    <citation type="journal article" date="2015" name="Nature">
        <title>rRNA introns, odd ribosomes, and small enigmatic genomes across a large radiation of phyla.</title>
        <authorList>
            <person name="Brown C.T."/>
            <person name="Hug L.A."/>
            <person name="Thomas B.C."/>
            <person name="Sharon I."/>
            <person name="Castelle C.J."/>
            <person name="Singh A."/>
            <person name="Wilkins M.J."/>
            <person name="Williams K.H."/>
            <person name="Banfield J.F."/>
        </authorList>
    </citation>
    <scope>NUCLEOTIDE SEQUENCE [LARGE SCALE GENOMIC DNA]</scope>
</reference>